<dbReference type="Proteomes" id="UP001151760">
    <property type="component" value="Unassembled WGS sequence"/>
</dbReference>
<proteinExistence type="predicted"/>
<feature type="compositionally biased region" description="Pro residues" evidence="1">
    <location>
        <begin position="27"/>
        <end position="46"/>
    </location>
</feature>
<feature type="compositionally biased region" description="Acidic residues" evidence="1">
    <location>
        <begin position="102"/>
        <end position="155"/>
    </location>
</feature>
<organism evidence="2 3">
    <name type="scientific">Tanacetum coccineum</name>
    <dbReference type="NCBI Taxonomy" id="301880"/>
    <lineage>
        <taxon>Eukaryota</taxon>
        <taxon>Viridiplantae</taxon>
        <taxon>Streptophyta</taxon>
        <taxon>Embryophyta</taxon>
        <taxon>Tracheophyta</taxon>
        <taxon>Spermatophyta</taxon>
        <taxon>Magnoliopsida</taxon>
        <taxon>eudicotyledons</taxon>
        <taxon>Gunneridae</taxon>
        <taxon>Pentapetalae</taxon>
        <taxon>asterids</taxon>
        <taxon>campanulids</taxon>
        <taxon>Asterales</taxon>
        <taxon>Asteraceae</taxon>
        <taxon>Asteroideae</taxon>
        <taxon>Anthemideae</taxon>
        <taxon>Anthemidinae</taxon>
        <taxon>Tanacetum</taxon>
    </lineage>
</organism>
<dbReference type="EMBL" id="BQNB010009257">
    <property type="protein sequence ID" value="GJS60975.1"/>
    <property type="molecule type" value="Genomic_DNA"/>
</dbReference>
<keyword evidence="3" id="KW-1185">Reference proteome</keyword>
<reference evidence="2" key="2">
    <citation type="submission" date="2022-01" db="EMBL/GenBank/DDBJ databases">
        <authorList>
            <person name="Yamashiro T."/>
            <person name="Shiraishi A."/>
            <person name="Satake H."/>
            <person name="Nakayama K."/>
        </authorList>
    </citation>
    <scope>NUCLEOTIDE SEQUENCE</scope>
</reference>
<sequence length="476" mass="52795">MTHIEVSDEEPEAPEEAPPSSDYVPGPEHPPSPDYVPGPEHPPSPDYVPGLEEPEQAPLSPNYVHEPEYPEYLVPSDAEVPIEDQPDDASPTALLSGYVADSDPEEDLEEDLEEDPVDYPADGGDDDDESFMDDADAEDEEEASKEEEDDKEEEEHLALADSSVVPAVDPIPLAEDTEAFEIDKSAPTPPSPRPHRARISVRLLSPMEASMEARIPSPPLPLPSPPTQTSRTYAEALLGYKAAMIRSRVASASTHHPLEIPSPPLLLPSTTHRDDLPEADMPLQKRACFTAPTSRFEVWESSSATAARHAGHALAHRVDYGFVDTVDASIRASESRATTVVGEVNDRVTDLAATQRQDAQELYVRYKDAHDDRAFLRAHVSLLTKERRYFCSMASSYEREAVISRQPWAYSKNRSHAIEAHIRALQRDVNVLQRQRIKDEDRLTNHIQYKHDRFKELVRTTEAGPRDGPADAGSSC</sequence>
<accession>A0ABQ4X6V7</accession>
<comment type="caution">
    <text evidence="2">The sequence shown here is derived from an EMBL/GenBank/DDBJ whole genome shotgun (WGS) entry which is preliminary data.</text>
</comment>
<evidence type="ECO:0000313" key="2">
    <source>
        <dbReference type="EMBL" id="GJS60975.1"/>
    </source>
</evidence>
<gene>
    <name evidence="2" type="ORF">Tco_0655759</name>
</gene>
<feature type="region of interest" description="Disordered" evidence="1">
    <location>
        <begin position="1"/>
        <end position="196"/>
    </location>
</feature>
<name>A0ABQ4X6V7_9ASTR</name>
<reference evidence="2" key="1">
    <citation type="journal article" date="2022" name="Int. J. Mol. Sci.">
        <title>Draft Genome of Tanacetum Coccineum: Genomic Comparison of Closely Related Tanacetum-Family Plants.</title>
        <authorList>
            <person name="Yamashiro T."/>
            <person name="Shiraishi A."/>
            <person name="Nakayama K."/>
            <person name="Satake H."/>
        </authorList>
    </citation>
    <scope>NUCLEOTIDE SEQUENCE</scope>
</reference>
<evidence type="ECO:0000256" key="1">
    <source>
        <dbReference type="SAM" id="MobiDB-lite"/>
    </source>
</evidence>
<protein>
    <submittedName>
        <fullName evidence="2">Uncharacterized protein</fullName>
    </submittedName>
</protein>
<evidence type="ECO:0000313" key="3">
    <source>
        <dbReference type="Proteomes" id="UP001151760"/>
    </source>
</evidence>